<keyword evidence="2" id="KW-1185">Reference proteome</keyword>
<accession>A0A4Y7Q260</accession>
<protein>
    <submittedName>
        <fullName evidence="1">Uncharacterized protein</fullName>
    </submittedName>
</protein>
<organism evidence="1 2">
    <name type="scientific">Rickenella mellea</name>
    <dbReference type="NCBI Taxonomy" id="50990"/>
    <lineage>
        <taxon>Eukaryota</taxon>
        <taxon>Fungi</taxon>
        <taxon>Dikarya</taxon>
        <taxon>Basidiomycota</taxon>
        <taxon>Agaricomycotina</taxon>
        <taxon>Agaricomycetes</taxon>
        <taxon>Hymenochaetales</taxon>
        <taxon>Rickenellaceae</taxon>
        <taxon>Rickenella</taxon>
    </lineage>
</organism>
<dbReference type="AlphaFoldDB" id="A0A4Y7Q260"/>
<dbReference type="Proteomes" id="UP000294933">
    <property type="component" value="Unassembled WGS sequence"/>
</dbReference>
<proteinExistence type="predicted"/>
<dbReference type="VEuPathDB" id="FungiDB:BD410DRAFT_302867"/>
<evidence type="ECO:0000313" key="1">
    <source>
        <dbReference type="EMBL" id="TDL21376.1"/>
    </source>
</evidence>
<evidence type="ECO:0000313" key="2">
    <source>
        <dbReference type="Proteomes" id="UP000294933"/>
    </source>
</evidence>
<sequence length="127" mass="12789">MYCVTLIEDATAIAKIANIPGASLTLNAGCVVESTTVAFCVDELQDATAATTFTETEPFHLSLSRPAVPTTGSPSQGTSLPAIITAPPGPTTIASGPTTSSSLNKPQPHVGTVLGFAFICIAVGLVS</sequence>
<gene>
    <name evidence="1" type="ORF">BD410DRAFT_302867</name>
</gene>
<reference evidence="1 2" key="1">
    <citation type="submission" date="2018-06" db="EMBL/GenBank/DDBJ databases">
        <title>A transcriptomic atlas of mushroom development highlights an independent origin of complex multicellularity.</title>
        <authorList>
            <consortium name="DOE Joint Genome Institute"/>
            <person name="Krizsan K."/>
            <person name="Almasi E."/>
            <person name="Merenyi Z."/>
            <person name="Sahu N."/>
            <person name="Viragh M."/>
            <person name="Koszo T."/>
            <person name="Mondo S."/>
            <person name="Kiss B."/>
            <person name="Balint B."/>
            <person name="Kues U."/>
            <person name="Barry K."/>
            <person name="Hegedus J.C."/>
            <person name="Henrissat B."/>
            <person name="Johnson J."/>
            <person name="Lipzen A."/>
            <person name="Ohm R."/>
            <person name="Nagy I."/>
            <person name="Pangilinan J."/>
            <person name="Yan J."/>
            <person name="Xiong Y."/>
            <person name="Grigoriev I.V."/>
            <person name="Hibbett D.S."/>
            <person name="Nagy L.G."/>
        </authorList>
    </citation>
    <scope>NUCLEOTIDE SEQUENCE [LARGE SCALE GENOMIC DNA]</scope>
    <source>
        <strain evidence="1 2">SZMC22713</strain>
    </source>
</reference>
<dbReference type="EMBL" id="ML170181">
    <property type="protein sequence ID" value="TDL21376.1"/>
    <property type="molecule type" value="Genomic_DNA"/>
</dbReference>
<name>A0A4Y7Q260_9AGAM</name>